<reference evidence="6 7" key="3">
    <citation type="journal article" date="2011" name="Nat. Chem. Biol.">
        <title>Reveromycin A biosynthesis uses RevG and RevJ for stereospecific spiroacetal formation.</title>
        <authorList>
            <person name="Takahashi S."/>
            <person name="Toyoda A."/>
            <person name="Sekiyama Y."/>
            <person name="Takagi H."/>
            <person name="Nogawa T."/>
            <person name="Uramoto M."/>
            <person name="Suzuki R."/>
            <person name="Koshino H."/>
            <person name="Kumano T."/>
            <person name="Panthee S."/>
            <person name="Dairi T."/>
            <person name="Ishikawa J."/>
            <person name="Ikeda H."/>
            <person name="Sakaki Y."/>
            <person name="Osada H."/>
        </authorList>
    </citation>
    <scope>NUCLEOTIDE SEQUENCE [LARGE SCALE GENOMIC DNA]</scope>
    <source>
        <strain evidence="6 7">SN-593</strain>
    </source>
</reference>
<dbReference type="GO" id="GO:0016757">
    <property type="term" value="F:glycosyltransferase activity"/>
    <property type="evidence" value="ECO:0007669"/>
    <property type="project" value="UniProtKB-KW"/>
</dbReference>
<keyword evidence="7" id="KW-1185">Reference proteome</keyword>
<dbReference type="Pfam" id="PF01040">
    <property type="entry name" value="UbiA"/>
    <property type="match status" value="1"/>
</dbReference>
<keyword evidence="6" id="KW-0328">Glycosyltransferase</keyword>
<evidence type="ECO:0000313" key="6">
    <source>
        <dbReference type="EMBL" id="BBA99656.1"/>
    </source>
</evidence>
<keyword evidence="2 5" id="KW-0812">Transmembrane</keyword>
<feature type="transmembrane region" description="Helical" evidence="5">
    <location>
        <begin position="155"/>
        <end position="175"/>
    </location>
</feature>
<feature type="transmembrane region" description="Helical" evidence="5">
    <location>
        <begin position="181"/>
        <end position="199"/>
    </location>
</feature>
<dbReference type="GO" id="GO:0016765">
    <property type="term" value="F:transferase activity, transferring alkyl or aryl (other than methyl) groups"/>
    <property type="evidence" value="ECO:0007669"/>
    <property type="project" value="InterPro"/>
</dbReference>
<feature type="transmembrane region" description="Helical" evidence="5">
    <location>
        <begin position="299"/>
        <end position="315"/>
    </location>
</feature>
<reference evidence="6 7" key="2">
    <citation type="journal article" date="2011" name="J. Antibiot.">
        <title>Furaquinocins I and J: novel polyketide isoprenoid hybrid compounds from Streptomyces reveromyceticus SN-593.</title>
        <authorList>
            <person name="Panthee S."/>
            <person name="Takahashi S."/>
            <person name="Takagi H."/>
            <person name="Nogawa T."/>
            <person name="Oowada E."/>
            <person name="Uramoto M."/>
            <person name="Osada H."/>
        </authorList>
    </citation>
    <scope>NUCLEOTIDE SEQUENCE [LARGE SCALE GENOMIC DNA]</scope>
    <source>
        <strain evidence="6 7">SN-593</strain>
    </source>
</reference>
<comment type="subcellular location">
    <subcellularLocation>
        <location evidence="1">Membrane</location>
        <topology evidence="1">Multi-pass membrane protein</topology>
    </subcellularLocation>
</comment>
<dbReference type="AlphaFoldDB" id="A0A7U3UVS7"/>
<keyword evidence="3 5" id="KW-1133">Transmembrane helix</keyword>
<feature type="transmembrane region" description="Helical" evidence="5">
    <location>
        <begin position="61"/>
        <end position="80"/>
    </location>
</feature>
<keyword evidence="4 5" id="KW-0472">Membrane</keyword>
<dbReference type="Proteomes" id="UP000595703">
    <property type="component" value="Chromosome"/>
</dbReference>
<evidence type="ECO:0000256" key="4">
    <source>
        <dbReference type="ARBA" id="ARBA00023136"/>
    </source>
</evidence>
<sequence length="317" mass="33418">MSEPAVVIEQPAPPALPAPGTGRTVAAGLLRAARPRQWVKNGLVLAAPFAAARLLDLGEAIRLATALVLFVACSAAVYLINDARDAEADRAHPVKCRRPVASGQVPVPVAYAAGGLLAVLAPTAGALACNGHTAALLAAYVAMQLAYCLRLKHMLVVDLVIVTTGFLMRAMAGGLALDITLSRWFLITSGFGALFMVAAKRYSELVLVSQRDGDLTATRALLGEYTLGYLRFVWQLAAGAAVLAYCLWALESSGGEHGLLPWRQLSMVPFTLSVLRYAVFADAGAAGEPEDVVLRDRPLMVIAVAWSALYVLAVVNS</sequence>
<dbReference type="KEGG" id="arev:RVR_6373"/>
<dbReference type="EMBL" id="AP018365">
    <property type="protein sequence ID" value="BBA99656.1"/>
    <property type="molecule type" value="Genomic_DNA"/>
</dbReference>
<gene>
    <name evidence="6" type="ORF">RVR_6373</name>
</gene>
<evidence type="ECO:0000313" key="7">
    <source>
        <dbReference type="Proteomes" id="UP000595703"/>
    </source>
</evidence>
<dbReference type="InterPro" id="IPR044878">
    <property type="entry name" value="UbiA_sf"/>
</dbReference>
<feature type="transmembrane region" description="Helical" evidence="5">
    <location>
        <begin position="100"/>
        <end position="119"/>
    </location>
</feature>
<dbReference type="CDD" id="cd13963">
    <property type="entry name" value="PT_UbiA_2"/>
    <property type="match status" value="1"/>
</dbReference>
<dbReference type="RefSeq" id="WP_202235641.1">
    <property type="nucleotide sequence ID" value="NZ_AP018365.1"/>
</dbReference>
<evidence type="ECO:0000256" key="2">
    <source>
        <dbReference type="ARBA" id="ARBA00022692"/>
    </source>
</evidence>
<evidence type="ECO:0000256" key="3">
    <source>
        <dbReference type="ARBA" id="ARBA00022989"/>
    </source>
</evidence>
<accession>A0A7U3UVS7</accession>
<reference evidence="6 7" key="4">
    <citation type="journal article" date="2020" name="Sci. Rep.">
        <title>beta-carboline chemical signals induce reveromycin production through a LuxR family regulator in Streptomyces sp. SN-593.</title>
        <authorList>
            <person name="Panthee S."/>
            <person name="Kito N."/>
            <person name="Hayashi T."/>
            <person name="Shimizu T."/>
            <person name="Ishikawa J."/>
            <person name="Hamamoto H."/>
            <person name="Osada H."/>
            <person name="Takahashi S."/>
        </authorList>
    </citation>
    <scope>NUCLEOTIDE SEQUENCE [LARGE SCALE GENOMIC DNA]</scope>
    <source>
        <strain evidence="6 7">SN-593</strain>
    </source>
</reference>
<feature type="transmembrane region" description="Helical" evidence="5">
    <location>
        <begin position="229"/>
        <end position="250"/>
    </location>
</feature>
<dbReference type="GO" id="GO:0016020">
    <property type="term" value="C:membrane"/>
    <property type="evidence" value="ECO:0007669"/>
    <property type="project" value="UniProtKB-SubCell"/>
</dbReference>
<evidence type="ECO:0000256" key="5">
    <source>
        <dbReference type="SAM" id="Phobius"/>
    </source>
</evidence>
<keyword evidence="6" id="KW-0808">Transferase</keyword>
<dbReference type="NCBIfam" id="NF008978">
    <property type="entry name" value="PRK12324.1-4"/>
    <property type="match status" value="1"/>
</dbReference>
<feature type="transmembrane region" description="Helical" evidence="5">
    <location>
        <begin position="125"/>
        <end position="143"/>
    </location>
</feature>
<reference evidence="6 7" key="1">
    <citation type="journal article" date="2010" name="J. Bacteriol.">
        <title>Biochemical characterization of a novel indole prenyltransferase from Streptomyces sp. SN-593.</title>
        <authorList>
            <person name="Takahashi S."/>
            <person name="Takagi H."/>
            <person name="Toyoda A."/>
            <person name="Uramoto M."/>
            <person name="Nogawa T."/>
            <person name="Ueki M."/>
            <person name="Sakaki Y."/>
            <person name="Osada H."/>
        </authorList>
    </citation>
    <scope>NUCLEOTIDE SEQUENCE [LARGE SCALE GENOMIC DNA]</scope>
    <source>
        <strain evidence="6 7">SN-593</strain>
    </source>
</reference>
<evidence type="ECO:0000256" key="1">
    <source>
        <dbReference type="ARBA" id="ARBA00004141"/>
    </source>
</evidence>
<name>A0A7U3UVS7_9ACTN</name>
<proteinExistence type="predicted"/>
<organism evidence="6 7">
    <name type="scientific">Actinacidiphila reveromycinica</name>
    <dbReference type="NCBI Taxonomy" id="659352"/>
    <lineage>
        <taxon>Bacteria</taxon>
        <taxon>Bacillati</taxon>
        <taxon>Actinomycetota</taxon>
        <taxon>Actinomycetes</taxon>
        <taxon>Kitasatosporales</taxon>
        <taxon>Streptomycetaceae</taxon>
        <taxon>Actinacidiphila</taxon>
    </lineage>
</organism>
<protein>
    <submittedName>
        <fullName evidence="6">Putative phosphoribose diphosphate:decaprenyl-phosphate phosphoribosyltransferase</fullName>
    </submittedName>
</protein>
<dbReference type="InterPro" id="IPR000537">
    <property type="entry name" value="UbiA_prenyltransferase"/>
</dbReference>
<dbReference type="Gene3D" id="1.10.357.140">
    <property type="entry name" value="UbiA prenyltransferase"/>
    <property type="match status" value="1"/>
</dbReference>